<sequence>MREIIWRSHYYRKIMNYIQCPIQKTYYKNLLFADIGVTLKTVSKIYNNIEIKNKINEYRQTKEFTLEELSKYDGAVGNPAYVAINGVVYDVSYEAAWGGGSHFGLLAGNDLTAQFNGCHGNIDILKNLLKVGIIK</sequence>
<name>A0A923E930_CLOTT</name>
<dbReference type="Pfam" id="PF00173">
    <property type="entry name" value="Cyt-b5"/>
    <property type="match status" value="1"/>
</dbReference>
<evidence type="ECO:0000259" key="1">
    <source>
        <dbReference type="SMART" id="SM01117"/>
    </source>
</evidence>
<dbReference type="Gene3D" id="3.10.120.10">
    <property type="entry name" value="Cytochrome b5-like heme/steroid binding domain"/>
    <property type="match status" value="1"/>
</dbReference>
<evidence type="ECO:0000313" key="3">
    <source>
        <dbReference type="Proteomes" id="UP000563151"/>
    </source>
</evidence>
<accession>A0A923E930</accession>
<feature type="domain" description="Cytochrome b5 heme-binding" evidence="1">
    <location>
        <begin position="64"/>
        <end position="135"/>
    </location>
</feature>
<comment type="caution">
    <text evidence="2">The sequence shown here is derived from an EMBL/GenBank/DDBJ whole genome shotgun (WGS) entry which is preliminary data.</text>
</comment>
<dbReference type="InterPro" id="IPR001199">
    <property type="entry name" value="Cyt_B5-like_heme/steroid-bd"/>
</dbReference>
<dbReference type="SUPFAM" id="SSF55856">
    <property type="entry name" value="Cytochrome b5-like heme/steroid binding domain"/>
    <property type="match status" value="1"/>
</dbReference>
<organism evidence="2 3">
    <name type="scientific">Clostridium tetanomorphum</name>
    <dbReference type="NCBI Taxonomy" id="1553"/>
    <lineage>
        <taxon>Bacteria</taxon>
        <taxon>Bacillati</taxon>
        <taxon>Bacillota</taxon>
        <taxon>Clostridia</taxon>
        <taxon>Eubacteriales</taxon>
        <taxon>Clostridiaceae</taxon>
        <taxon>Clostridium</taxon>
    </lineage>
</organism>
<protein>
    <submittedName>
        <fullName evidence="2">Steroid-binding protein</fullName>
    </submittedName>
</protein>
<keyword evidence="3" id="KW-1185">Reference proteome</keyword>
<evidence type="ECO:0000313" key="2">
    <source>
        <dbReference type="EMBL" id="MBC2396976.1"/>
    </source>
</evidence>
<reference evidence="2 3" key="1">
    <citation type="submission" date="2020-04" db="EMBL/GenBank/DDBJ databases">
        <title>Genomic insights into acetone-butanol-ethanol (ABE) fermentation by sequencing solventogenic clostridia strains.</title>
        <authorList>
            <person name="Brown S."/>
        </authorList>
    </citation>
    <scope>NUCLEOTIDE SEQUENCE [LARGE SCALE GENOMIC DNA]</scope>
    <source>
        <strain evidence="2 3">DJ011</strain>
    </source>
</reference>
<dbReference type="SMART" id="SM01117">
    <property type="entry name" value="Cyt-b5"/>
    <property type="match status" value="1"/>
</dbReference>
<proteinExistence type="predicted"/>
<dbReference type="InterPro" id="IPR036400">
    <property type="entry name" value="Cyt_B5-like_heme/steroid_sf"/>
</dbReference>
<dbReference type="Proteomes" id="UP000563151">
    <property type="component" value="Unassembled WGS sequence"/>
</dbReference>
<dbReference type="AlphaFoldDB" id="A0A923E930"/>
<gene>
    <name evidence="2" type="ORF">HGG79_04165</name>
</gene>
<dbReference type="EMBL" id="JAAZWO010000004">
    <property type="protein sequence ID" value="MBC2396976.1"/>
    <property type="molecule type" value="Genomic_DNA"/>
</dbReference>